<sequence>MSAATPRKASARLEIPNSGYSLKARERLGEPGSEPRNPTIAAVLHELNFAETKGTGIRIMQTEMRRADLTSAVTCPPETPPKITRVRPTQGRTNEAITVHGRADHRDPARAGGRRAGGGPVQEARA</sequence>
<dbReference type="EMBL" id="SACL01000020">
    <property type="protein sequence ID" value="RVT89300.1"/>
    <property type="molecule type" value="Genomic_DNA"/>
</dbReference>
<dbReference type="InterPro" id="IPR038475">
    <property type="entry name" value="RecG_C_sf"/>
</dbReference>
<feature type="region of interest" description="Disordered" evidence="1">
    <location>
        <begin position="1"/>
        <end position="37"/>
    </location>
</feature>
<reference evidence="2 3" key="1">
    <citation type="submission" date="2019-01" db="EMBL/GenBank/DDBJ databases">
        <authorList>
            <person name="Chen W.-M."/>
        </authorList>
    </citation>
    <scope>NUCLEOTIDE SEQUENCE [LARGE SCALE GENOMIC DNA]</scope>
    <source>
        <strain evidence="2 3">CCP-6</strain>
    </source>
</reference>
<feature type="region of interest" description="Disordered" evidence="1">
    <location>
        <begin position="69"/>
        <end position="126"/>
    </location>
</feature>
<dbReference type="Pfam" id="PF13749">
    <property type="entry name" value="HATPase_c_4"/>
    <property type="match status" value="1"/>
</dbReference>
<dbReference type="AlphaFoldDB" id="A0A437LV61"/>
<evidence type="ECO:0000256" key="1">
    <source>
        <dbReference type="SAM" id="MobiDB-lite"/>
    </source>
</evidence>
<proteinExistence type="predicted"/>
<gene>
    <name evidence="2" type="ORF">EOD42_25405</name>
</gene>
<evidence type="ECO:0000313" key="3">
    <source>
        <dbReference type="Proteomes" id="UP000282957"/>
    </source>
</evidence>
<feature type="non-terminal residue" evidence="2">
    <location>
        <position position="126"/>
    </location>
</feature>
<dbReference type="Gene3D" id="3.30.565.60">
    <property type="match status" value="1"/>
</dbReference>
<comment type="caution">
    <text evidence="2">The sequence shown here is derived from an EMBL/GenBank/DDBJ whole genome shotgun (WGS) entry which is preliminary data.</text>
</comment>
<keyword evidence="3" id="KW-1185">Reference proteome</keyword>
<accession>A0A437LV61</accession>
<name>A0A437LV61_9PROT</name>
<evidence type="ECO:0000313" key="2">
    <source>
        <dbReference type="EMBL" id="RVT89300.1"/>
    </source>
</evidence>
<dbReference type="Proteomes" id="UP000282957">
    <property type="component" value="Unassembled WGS sequence"/>
</dbReference>
<organism evidence="2 3">
    <name type="scientific">Rhodovarius crocodyli</name>
    <dbReference type="NCBI Taxonomy" id="1979269"/>
    <lineage>
        <taxon>Bacteria</taxon>
        <taxon>Pseudomonadati</taxon>
        <taxon>Pseudomonadota</taxon>
        <taxon>Alphaproteobacteria</taxon>
        <taxon>Acetobacterales</taxon>
        <taxon>Roseomonadaceae</taxon>
        <taxon>Rhodovarius</taxon>
    </lineage>
</organism>
<protein>
    <submittedName>
        <fullName evidence="2">Uncharacterized protein</fullName>
    </submittedName>
</protein>